<sequence>MKLQKITQLFEFLFIFNLVLYGIMSLLQVNALEEYQRSIRIPLLFILYIVSSTRINMNFLLCLILFQITSSLFAIEGKTAFKIATLFSLASKIGLIYLILEFIKKKYRTAIGIALIPLFVLYLYMIYFVFDQVEEFYIYWVFNCLLTAFLGAVGVVTYLNEPKKENLIFLIATIFFLVQMSVFFFNMFHYRSIFLHKIITISTALAYYMIYKFLILKENAQNMTIS</sequence>
<feature type="transmembrane region" description="Helical" evidence="1">
    <location>
        <begin position="112"/>
        <end position="130"/>
    </location>
</feature>
<name>A0A2N9PCZ7_9FLAO</name>
<evidence type="ECO:0000313" key="5">
    <source>
        <dbReference type="Proteomes" id="UP000288951"/>
    </source>
</evidence>
<evidence type="ECO:0000313" key="3">
    <source>
        <dbReference type="EMBL" id="SPE78210.1"/>
    </source>
</evidence>
<protein>
    <recommendedName>
        <fullName evidence="6">YhhN-like protein</fullName>
    </recommendedName>
</protein>
<evidence type="ECO:0008006" key="6">
    <source>
        <dbReference type="Google" id="ProtNLM"/>
    </source>
</evidence>
<dbReference type="AlphaFoldDB" id="A0A2N9PCZ7"/>
<dbReference type="EMBL" id="RQSM01000003">
    <property type="protein sequence ID" value="RVU90515.1"/>
    <property type="molecule type" value="Genomic_DNA"/>
</dbReference>
<dbReference type="Proteomes" id="UP000238180">
    <property type="component" value="Unassembled WGS sequence"/>
</dbReference>
<feature type="transmembrane region" description="Helical" evidence="1">
    <location>
        <begin position="80"/>
        <end position="100"/>
    </location>
</feature>
<gene>
    <name evidence="2" type="ORF">EH230_06140</name>
    <name evidence="3" type="ORF">FLACOL_02225</name>
</gene>
<keyword evidence="5" id="KW-1185">Reference proteome</keyword>
<feature type="transmembrane region" description="Helical" evidence="1">
    <location>
        <begin position="167"/>
        <end position="188"/>
    </location>
</feature>
<evidence type="ECO:0000313" key="4">
    <source>
        <dbReference type="Proteomes" id="UP000238180"/>
    </source>
</evidence>
<organism evidence="3 4">
    <name type="scientific">Flavobacterium columnare</name>
    <dbReference type="NCBI Taxonomy" id="996"/>
    <lineage>
        <taxon>Bacteria</taxon>
        <taxon>Pseudomonadati</taxon>
        <taxon>Bacteroidota</taxon>
        <taxon>Flavobacteriia</taxon>
        <taxon>Flavobacteriales</taxon>
        <taxon>Flavobacteriaceae</taxon>
        <taxon>Flavobacterium</taxon>
    </lineage>
</organism>
<reference evidence="2" key="2">
    <citation type="submission" date="2018-12" db="EMBL/GenBank/DDBJ databases">
        <title>Draft genome sequence of Flaovobacterium columnare ARS1 isolated from channel catfish in Alabama.</title>
        <authorList>
            <person name="Cai W."/>
            <person name="Arias C."/>
        </authorList>
    </citation>
    <scope>NUCLEOTIDE SEQUENCE [LARGE SCALE GENOMIC DNA]</scope>
    <source>
        <strain evidence="2">ARS1</strain>
    </source>
</reference>
<dbReference type="RefSeq" id="WP_127823209.1">
    <property type="nucleotide sequence ID" value="NZ_OLKH01000120.1"/>
</dbReference>
<keyword evidence="1" id="KW-0472">Membrane</keyword>
<dbReference type="EMBL" id="OLKH01000120">
    <property type="protein sequence ID" value="SPE78210.1"/>
    <property type="molecule type" value="Genomic_DNA"/>
</dbReference>
<keyword evidence="1" id="KW-0812">Transmembrane</keyword>
<feature type="transmembrane region" description="Helical" evidence="1">
    <location>
        <begin position="136"/>
        <end position="160"/>
    </location>
</feature>
<reference evidence="3" key="1">
    <citation type="submission" date="2018-02" db="EMBL/GenBank/DDBJ databases">
        <authorList>
            <person name="Cohen D.B."/>
            <person name="Kent A.D."/>
        </authorList>
    </citation>
    <scope>NUCLEOTIDE SEQUENCE [LARGE SCALE GENOMIC DNA]</scope>
    <source>
        <strain evidence="3">CIP109753</strain>
    </source>
</reference>
<proteinExistence type="predicted"/>
<dbReference type="Proteomes" id="UP000288951">
    <property type="component" value="Unassembled WGS sequence"/>
</dbReference>
<dbReference type="OrthoDB" id="1367216at2"/>
<evidence type="ECO:0000256" key="1">
    <source>
        <dbReference type="SAM" id="Phobius"/>
    </source>
</evidence>
<feature type="transmembrane region" description="Helical" evidence="1">
    <location>
        <begin position="12"/>
        <end position="32"/>
    </location>
</feature>
<accession>A0A2N9PCZ7</accession>
<evidence type="ECO:0000313" key="2">
    <source>
        <dbReference type="EMBL" id="RVU90515.1"/>
    </source>
</evidence>
<feature type="transmembrane region" description="Helical" evidence="1">
    <location>
        <begin position="194"/>
        <end position="214"/>
    </location>
</feature>
<feature type="transmembrane region" description="Helical" evidence="1">
    <location>
        <begin position="44"/>
        <end position="68"/>
    </location>
</feature>
<keyword evidence="1" id="KW-1133">Transmembrane helix</keyword>